<dbReference type="CDD" id="cd07377">
    <property type="entry name" value="WHTH_GntR"/>
    <property type="match status" value="1"/>
</dbReference>
<dbReference type="PANTHER" id="PTHR43537">
    <property type="entry name" value="TRANSCRIPTIONAL REGULATOR, GNTR FAMILY"/>
    <property type="match status" value="1"/>
</dbReference>
<dbReference type="RefSeq" id="WP_165094265.1">
    <property type="nucleotide sequence ID" value="NZ_CP049056.1"/>
</dbReference>
<dbReference type="SMART" id="SM00345">
    <property type="entry name" value="HTH_GNTR"/>
    <property type="match status" value="1"/>
</dbReference>
<dbReference type="Gene3D" id="1.20.120.530">
    <property type="entry name" value="GntR ligand-binding domain-like"/>
    <property type="match status" value="1"/>
</dbReference>
<keyword evidence="6" id="KW-1185">Reference proteome</keyword>
<keyword evidence="1" id="KW-0805">Transcription regulation</keyword>
<dbReference type="InterPro" id="IPR011711">
    <property type="entry name" value="GntR_C"/>
</dbReference>
<evidence type="ECO:0000256" key="2">
    <source>
        <dbReference type="ARBA" id="ARBA00023125"/>
    </source>
</evidence>
<dbReference type="Proteomes" id="UP000503336">
    <property type="component" value="Chromosome"/>
</dbReference>
<dbReference type="InterPro" id="IPR036388">
    <property type="entry name" value="WH-like_DNA-bd_sf"/>
</dbReference>
<dbReference type="EMBL" id="CP049056">
    <property type="protein sequence ID" value="QIE54271.1"/>
    <property type="molecule type" value="Genomic_DNA"/>
</dbReference>
<dbReference type="GO" id="GO:0003700">
    <property type="term" value="F:DNA-binding transcription factor activity"/>
    <property type="evidence" value="ECO:0007669"/>
    <property type="project" value="InterPro"/>
</dbReference>
<accession>A0A7L5BTE8</accession>
<dbReference type="PROSITE" id="PS50949">
    <property type="entry name" value="HTH_GNTR"/>
    <property type="match status" value="1"/>
</dbReference>
<dbReference type="SUPFAM" id="SSF48008">
    <property type="entry name" value="GntR ligand-binding domain-like"/>
    <property type="match status" value="1"/>
</dbReference>
<keyword evidence="3" id="KW-0804">Transcription</keyword>
<dbReference type="Gene3D" id="1.10.10.10">
    <property type="entry name" value="Winged helix-like DNA-binding domain superfamily/Winged helix DNA-binding domain"/>
    <property type="match status" value="1"/>
</dbReference>
<dbReference type="Pfam" id="PF07729">
    <property type="entry name" value="FCD"/>
    <property type="match status" value="1"/>
</dbReference>
<dbReference type="SMART" id="SM00895">
    <property type="entry name" value="FCD"/>
    <property type="match status" value="1"/>
</dbReference>
<dbReference type="Pfam" id="PF00392">
    <property type="entry name" value="GntR"/>
    <property type="match status" value="1"/>
</dbReference>
<proteinExistence type="predicted"/>
<evidence type="ECO:0000256" key="3">
    <source>
        <dbReference type="ARBA" id="ARBA00023163"/>
    </source>
</evidence>
<gene>
    <name evidence="5" type="ORF">G5B40_01710</name>
</gene>
<feature type="domain" description="HTH gntR-type" evidence="4">
    <location>
        <begin position="8"/>
        <end position="75"/>
    </location>
</feature>
<dbReference type="InterPro" id="IPR008920">
    <property type="entry name" value="TF_FadR/GntR_C"/>
</dbReference>
<dbReference type="PANTHER" id="PTHR43537:SF5">
    <property type="entry name" value="UXU OPERON TRANSCRIPTIONAL REGULATOR"/>
    <property type="match status" value="1"/>
</dbReference>
<dbReference type="InterPro" id="IPR000524">
    <property type="entry name" value="Tscrpt_reg_HTH_GntR"/>
</dbReference>
<dbReference type="SUPFAM" id="SSF46785">
    <property type="entry name" value="Winged helix' DNA-binding domain"/>
    <property type="match status" value="1"/>
</dbReference>
<name>A0A7L5BTE8_9RHOB</name>
<dbReference type="AlphaFoldDB" id="A0A7L5BTE8"/>
<dbReference type="GO" id="GO:0003677">
    <property type="term" value="F:DNA binding"/>
    <property type="evidence" value="ECO:0007669"/>
    <property type="project" value="UniProtKB-KW"/>
</dbReference>
<organism evidence="5 6">
    <name type="scientific">Pikeienuella piscinae</name>
    <dbReference type="NCBI Taxonomy" id="2748098"/>
    <lineage>
        <taxon>Bacteria</taxon>
        <taxon>Pseudomonadati</taxon>
        <taxon>Pseudomonadota</taxon>
        <taxon>Alphaproteobacteria</taxon>
        <taxon>Rhodobacterales</taxon>
        <taxon>Paracoccaceae</taxon>
        <taxon>Pikeienuella</taxon>
    </lineage>
</organism>
<dbReference type="InterPro" id="IPR036390">
    <property type="entry name" value="WH_DNA-bd_sf"/>
</dbReference>
<sequence length="222" mass="24921">MSMPTKARSRGGDLIEAIRLKILLHELRPGDGISEDALAEEFGVSRTPIREAIITLQADRLVTLERNYGAYVAADSLGAFKSYLEAAILIQSQTLALAAKRRTERNLARLAEILEEAKAHQASEASIPRILACRQFMFELARASQNPLLAEQARRMIDLHIFFRVGLARALAPMQLDQVMVEPLDDYYSLLELVRERDDEGMRAAVGRRFTTTRQLMLRALG</sequence>
<reference evidence="5 6" key="1">
    <citation type="submission" date="2020-02" db="EMBL/GenBank/DDBJ databases">
        <title>complete genome sequence of Rhodobacteraceae bacterium.</title>
        <authorList>
            <person name="Park J."/>
            <person name="Kim Y.-S."/>
            <person name="Kim K.-H."/>
        </authorList>
    </citation>
    <scope>NUCLEOTIDE SEQUENCE [LARGE SCALE GENOMIC DNA]</scope>
    <source>
        <strain evidence="5 6">RR4-56</strain>
    </source>
</reference>
<evidence type="ECO:0000256" key="1">
    <source>
        <dbReference type="ARBA" id="ARBA00023015"/>
    </source>
</evidence>
<keyword evidence="2" id="KW-0238">DNA-binding</keyword>
<dbReference type="KEGG" id="hdh:G5B40_01710"/>
<evidence type="ECO:0000313" key="6">
    <source>
        <dbReference type="Proteomes" id="UP000503336"/>
    </source>
</evidence>
<evidence type="ECO:0000259" key="4">
    <source>
        <dbReference type="PROSITE" id="PS50949"/>
    </source>
</evidence>
<evidence type="ECO:0000313" key="5">
    <source>
        <dbReference type="EMBL" id="QIE54271.1"/>
    </source>
</evidence>
<protein>
    <submittedName>
        <fullName evidence="5">GntR family transcriptional regulator</fullName>
    </submittedName>
</protein>